<keyword evidence="4 8" id="KW-0378">Hydrolase</keyword>
<evidence type="ECO:0000256" key="5">
    <source>
        <dbReference type="ARBA" id="ARBA00023295"/>
    </source>
</evidence>
<dbReference type="SUPFAM" id="SSF49785">
    <property type="entry name" value="Galactose-binding domain-like"/>
    <property type="match status" value="1"/>
</dbReference>
<comment type="catalytic activity">
    <reaction evidence="1">
        <text>Hydrolysis of terminal, non-reducing beta-D-mannose residues in beta-D-mannosides.</text>
        <dbReference type="EC" id="3.2.1.25"/>
    </reaction>
</comment>
<dbReference type="InterPro" id="IPR017853">
    <property type="entry name" value="GH"/>
</dbReference>
<gene>
    <name evidence="8" type="ORF">GCM10010170_072990</name>
</gene>
<dbReference type="Pfam" id="PF22666">
    <property type="entry name" value="Glyco_hydro_2_N2"/>
    <property type="match status" value="1"/>
</dbReference>
<dbReference type="InterPro" id="IPR008979">
    <property type="entry name" value="Galactose-bd-like_sf"/>
</dbReference>
<comment type="caution">
    <text evidence="8">The sequence shown here is derived from an EMBL/GenBank/DDBJ whole genome shotgun (WGS) entry which is preliminary data.</text>
</comment>
<dbReference type="EC" id="3.2.1.25" evidence="3"/>
<reference evidence="8 9" key="1">
    <citation type="journal article" date="2019" name="Int. J. Syst. Evol. Microbiol.">
        <title>The Global Catalogue of Microorganisms (GCM) 10K type strain sequencing project: providing services to taxonomists for standard genome sequencing and annotation.</title>
        <authorList>
            <consortium name="The Broad Institute Genomics Platform"/>
            <consortium name="The Broad Institute Genome Sequencing Center for Infectious Disease"/>
            <person name="Wu L."/>
            <person name="Ma J."/>
        </authorList>
    </citation>
    <scope>NUCLEOTIDE SEQUENCE [LARGE SCALE GENOMIC DNA]</scope>
    <source>
        <strain evidence="8 9">JCM 3272</strain>
    </source>
</reference>
<keyword evidence="5" id="KW-0326">Glycosidase</keyword>
<feature type="domain" description="Glycoside hydrolase family 2 immunoglobulin-like beta-sandwich" evidence="6">
    <location>
        <begin position="228"/>
        <end position="291"/>
    </location>
</feature>
<dbReference type="InterPro" id="IPR050887">
    <property type="entry name" value="Beta-mannosidase_GH2"/>
</dbReference>
<sequence length="801" mass="88732">MYRSLHEGWTLAAAGTPAETAGDPAWVRPPAEALAAVPAAVPGCVHTDLLAAGLIPDPYHDANELALGWIGRTHWTYTTSFQWQPEGFDRVDLACDGLDTVATVTLNGTEVGRTRNMHRRHRFDVTGLLRPGDNVLTVAFTAPYAYAEEQAARLGARPGPYDEPYPFIRKMACNFGWDWGPTLVTAGIWRAIGLDSWSGARIAEVRPQSRRDGVDVTVRIERVAEGAVEVAAAVGNVRVEGKLAPGEQETTLRVDVPDARLWWPRGRGEAHLYDLVVTAADDEWRSRVGLRSVELDPDAFRIIVNGEPVFVRGFNWIPDDTFPARTTAADLRERFGQAIDAGANALRVWGGGVYESDEFYDLADRLGLLIWQDFPFACAAYPEEEPFASEVEAEVRDNVARLMGHPSLVLWCGNNENIEGHQHWGWPAELEGRSWGAGFYYELLPRLAGELDPGRPYWPGSPYSGAPDRDVHDPATGTIHIWTVWGSRDYTHYADYTPRFVAEFGFQGPPAYATLRSAVSDDPLAPDSPGVRHHQKAIEGNLKLLTGLGAHLPRPETFDDWHYWTQLNQARAMSFGVRRFRALMPYCMGTVVWQLNDCWPVTSWAAIDGARRRKPLWYELRRAYAPRLLTFHEDGVAAVNDDAEPWAGTLRLTRRGLDGTVLDEATVPVTAAPRAVAFTPLPPGLADAADPAREVLVAEFDGRRDLRFFAEDPQVAYPPAAFEVEVADVPGGHAVTVTAETVVRELALFPDRLHPSATVDDQLVTLLPGDRVTFTVRADERLDRVALISHPVLRCVNEDRS</sequence>
<dbReference type="Proteomes" id="UP001501444">
    <property type="component" value="Unassembled WGS sequence"/>
</dbReference>
<evidence type="ECO:0000256" key="2">
    <source>
        <dbReference type="ARBA" id="ARBA00007401"/>
    </source>
</evidence>
<dbReference type="InterPro" id="IPR036156">
    <property type="entry name" value="Beta-gal/glucu_dom_sf"/>
</dbReference>
<evidence type="ECO:0000259" key="6">
    <source>
        <dbReference type="Pfam" id="PF00703"/>
    </source>
</evidence>
<dbReference type="InterPro" id="IPR006102">
    <property type="entry name" value="Ig-like_GH2"/>
</dbReference>
<comment type="similarity">
    <text evidence="2">Belongs to the glycosyl hydrolase 2 family.</text>
</comment>
<protein>
    <recommendedName>
        <fullName evidence="3">beta-mannosidase</fullName>
        <ecNumber evidence="3">3.2.1.25</ecNumber>
    </recommendedName>
</protein>
<dbReference type="PANTHER" id="PTHR43730:SF1">
    <property type="entry name" value="BETA-MANNOSIDASE"/>
    <property type="match status" value="1"/>
</dbReference>
<accession>A0ABN3H7J1</accession>
<evidence type="ECO:0000313" key="8">
    <source>
        <dbReference type="EMBL" id="GAA2371496.1"/>
    </source>
</evidence>
<dbReference type="RefSeq" id="WP_344617166.1">
    <property type="nucleotide sequence ID" value="NZ_BAAARV010000071.1"/>
</dbReference>
<dbReference type="InterPro" id="IPR013783">
    <property type="entry name" value="Ig-like_fold"/>
</dbReference>
<dbReference type="EMBL" id="BAAARV010000071">
    <property type="protein sequence ID" value="GAA2371496.1"/>
    <property type="molecule type" value="Genomic_DNA"/>
</dbReference>
<dbReference type="PANTHER" id="PTHR43730">
    <property type="entry name" value="BETA-MANNOSIDASE"/>
    <property type="match status" value="1"/>
</dbReference>
<dbReference type="InterPro" id="IPR054593">
    <property type="entry name" value="Beta-mannosidase-like_N2"/>
</dbReference>
<name>A0ABN3H7J1_9ACTN</name>
<organism evidence="8 9">
    <name type="scientific">Dactylosporangium salmoneum</name>
    <dbReference type="NCBI Taxonomy" id="53361"/>
    <lineage>
        <taxon>Bacteria</taxon>
        <taxon>Bacillati</taxon>
        <taxon>Actinomycetota</taxon>
        <taxon>Actinomycetes</taxon>
        <taxon>Micromonosporales</taxon>
        <taxon>Micromonosporaceae</taxon>
        <taxon>Dactylosporangium</taxon>
    </lineage>
</organism>
<evidence type="ECO:0000256" key="4">
    <source>
        <dbReference type="ARBA" id="ARBA00022801"/>
    </source>
</evidence>
<dbReference type="Gene3D" id="2.60.120.260">
    <property type="entry name" value="Galactose-binding domain-like"/>
    <property type="match status" value="1"/>
</dbReference>
<dbReference type="Gene3D" id="2.60.40.10">
    <property type="entry name" value="Immunoglobulins"/>
    <property type="match status" value="1"/>
</dbReference>
<dbReference type="Pfam" id="PF00703">
    <property type="entry name" value="Glyco_hydro_2"/>
    <property type="match status" value="1"/>
</dbReference>
<feature type="domain" description="Beta-mannosidase-like galactose-binding" evidence="7">
    <location>
        <begin position="36"/>
        <end position="190"/>
    </location>
</feature>
<dbReference type="GO" id="GO:0016787">
    <property type="term" value="F:hydrolase activity"/>
    <property type="evidence" value="ECO:0007669"/>
    <property type="project" value="UniProtKB-KW"/>
</dbReference>
<evidence type="ECO:0000313" key="9">
    <source>
        <dbReference type="Proteomes" id="UP001501444"/>
    </source>
</evidence>
<evidence type="ECO:0000259" key="7">
    <source>
        <dbReference type="Pfam" id="PF22666"/>
    </source>
</evidence>
<dbReference type="SUPFAM" id="SSF49303">
    <property type="entry name" value="beta-Galactosidase/glucuronidase domain"/>
    <property type="match status" value="1"/>
</dbReference>
<proteinExistence type="inferred from homology"/>
<evidence type="ECO:0000256" key="1">
    <source>
        <dbReference type="ARBA" id="ARBA00000829"/>
    </source>
</evidence>
<dbReference type="Gene3D" id="3.20.20.80">
    <property type="entry name" value="Glycosidases"/>
    <property type="match status" value="1"/>
</dbReference>
<evidence type="ECO:0000256" key="3">
    <source>
        <dbReference type="ARBA" id="ARBA00012754"/>
    </source>
</evidence>
<keyword evidence="9" id="KW-1185">Reference proteome</keyword>
<dbReference type="SUPFAM" id="SSF51445">
    <property type="entry name" value="(Trans)glycosidases"/>
    <property type="match status" value="1"/>
</dbReference>